<dbReference type="EMBL" id="BPRH01003317">
    <property type="protein sequence ID" value="GJF08907.1"/>
    <property type="molecule type" value="Genomic_DNA"/>
</dbReference>
<evidence type="ECO:0000313" key="2">
    <source>
        <dbReference type="Proteomes" id="UP001060504"/>
    </source>
</evidence>
<dbReference type="Gene3D" id="3.40.50.300">
    <property type="entry name" value="P-loop containing nucleotide triphosphate hydrolases"/>
    <property type="match status" value="1"/>
</dbReference>
<keyword evidence="2" id="KW-1185">Reference proteome</keyword>
<gene>
    <name evidence="1" type="ORF">NGTWS1702_31790</name>
</gene>
<proteinExistence type="predicted"/>
<organism evidence="1 2">
    <name type="scientific">Mycolicibacterium cyprinidarum</name>
    <dbReference type="NCBI Taxonomy" id="2860311"/>
    <lineage>
        <taxon>Bacteria</taxon>
        <taxon>Bacillati</taxon>
        <taxon>Actinomycetota</taxon>
        <taxon>Actinomycetes</taxon>
        <taxon>Mycobacteriales</taxon>
        <taxon>Mycobacteriaceae</taxon>
        <taxon>Mycolicibacterium</taxon>
    </lineage>
</organism>
<protein>
    <submittedName>
        <fullName evidence="1">Uncharacterized protein</fullName>
    </submittedName>
</protein>
<evidence type="ECO:0000313" key="1">
    <source>
        <dbReference type="EMBL" id="GJF08907.1"/>
    </source>
</evidence>
<comment type="caution">
    <text evidence="1">The sequence shown here is derived from an EMBL/GenBank/DDBJ whole genome shotgun (WGS) entry which is preliminary data.</text>
</comment>
<sequence>MLGKGNRVYAQLCAVEGGSCSRERIECEALVATGVDLGVHFIVSDNGGFTDRVKSSVFLQGLRDQLMAPILQLAGQPSSGQPVGQAYHLRPSRWRAGQGRLIVDADTHTMVQTAFVDVDEVAARFGLSAQETPVD</sequence>
<reference evidence="1 2" key="1">
    <citation type="submission" date="2021-08" db="EMBL/GenBank/DDBJ databases">
        <title>Draft genome sequence of Mycolicibacterium sp. NGTWS1702 strain.</title>
        <authorList>
            <person name="Matsumoto M."/>
            <person name="Tang B.C.C."/>
            <person name="Machida Y."/>
            <person name="Matoyama H."/>
            <person name="Kishihara T."/>
            <person name="Sato S."/>
            <person name="Kondo I."/>
            <person name="Sano M."/>
            <person name="Kato G."/>
        </authorList>
    </citation>
    <scope>NUCLEOTIDE SEQUENCE [LARGE SCALE GENOMIC DNA]</scope>
    <source>
        <strain evidence="1 2">NGTWSNA01</strain>
    </source>
</reference>
<dbReference type="InterPro" id="IPR027417">
    <property type="entry name" value="P-loop_NTPase"/>
</dbReference>
<accession>A0ABQ4V4F4</accession>
<name>A0ABQ4V4F4_9MYCO</name>
<dbReference type="Proteomes" id="UP001060504">
    <property type="component" value="Unassembled WGS sequence"/>
</dbReference>